<sequence length="162" mass="17785">MPLLRTTRLIGLQKIISCTSLPKINQLFGPFDTAKEVWDYLAATNTVSDFASQYQIDLDLHRLRQPQDAQTGKVVGTGCKVDRLFVLDHLHLPSTSVAAASTSSKALQLWHSRLGHASLSKLRRLVSSGHFGSTSLSDFHCLPCQLSLSHPHPVPSSLCWGV</sequence>
<feature type="domain" description="GAG-pre-integrase" evidence="1">
    <location>
        <begin position="83"/>
        <end position="146"/>
    </location>
</feature>
<evidence type="ECO:0000313" key="2">
    <source>
        <dbReference type="EMBL" id="KAK3040510.1"/>
    </source>
</evidence>
<evidence type="ECO:0000259" key="1">
    <source>
        <dbReference type="Pfam" id="PF13976"/>
    </source>
</evidence>
<comment type="caution">
    <text evidence="2">The sequence shown here is derived from an EMBL/GenBank/DDBJ whole genome shotgun (WGS) entry which is preliminary data.</text>
</comment>
<organism evidence="2 3">
    <name type="scientific">Escallonia herrerae</name>
    <dbReference type="NCBI Taxonomy" id="1293975"/>
    <lineage>
        <taxon>Eukaryota</taxon>
        <taxon>Viridiplantae</taxon>
        <taxon>Streptophyta</taxon>
        <taxon>Embryophyta</taxon>
        <taxon>Tracheophyta</taxon>
        <taxon>Spermatophyta</taxon>
        <taxon>Magnoliopsida</taxon>
        <taxon>eudicotyledons</taxon>
        <taxon>Gunneridae</taxon>
        <taxon>Pentapetalae</taxon>
        <taxon>asterids</taxon>
        <taxon>campanulids</taxon>
        <taxon>Escalloniales</taxon>
        <taxon>Escalloniaceae</taxon>
        <taxon>Escallonia</taxon>
    </lineage>
</organism>
<keyword evidence="3" id="KW-1185">Reference proteome</keyword>
<proteinExistence type="predicted"/>
<reference evidence="2" key="1">
    <citation type="submission" date="2022-12" db="EMBL/GenBank/DDBJ databases">
        <title>Draft genome assemblies for two species of Escallonia (Escalloniales).</title>
        <authorList>
            <person name="Chanderbali A."/>
            <person name="Dervinis C."/>
            <person name="Anghel I."/>
            <person name="Soltis D."/>
            <person name="Soltis P."/>
            <person name="Zapata F."/>
        </authorList>
    </citation>
    <scope>NUCLEOTIDE SEQUENCE</scope>
    <source>
        <strain evidence="2">UCBG64.0493</strain>
        <tissue evidence="2">Leaf</tissue>
    </source>
</reference>
<dbReference type="Pfam" id="PF13976">
    <property type="entry name" value="gag_pre-integrs"/>
    <property type="match status" value="1"/>
</dbReference>
<dbReference type="Proteomes" id="UP001188597">
    <property type="component" value="Unassembled WGS sequence"/>
</dbReference>
<dbReference type="InterPro" id="IPR025724">
    <property type="entry name" value="GAG-pre-integrase_dom"/>
</dbReference>
<accession>A0AA88XDW3</accession>
<name>A0AA88XDW3_9ASTE</name>
<gene>
    <name evidence="2" type="ORF">RJ639_028956</name>
</gene>
<protein>
    <recommendedName>
        <fullName evidence="1">GAG-pre-integrase domain-containing protein</fullName>
    </recommendedName>
</protein>
<evidence type="ECO:0000313" key="3">
    <source>
        <dbReference type="Proteomes" id="UP001188597"/>
    </source>
</evidence>
<dbReference type="EMBL" id="JAVXUP010000052">
    <property type="protein sequence ID" value="KAK3040510.1"/>
    <property type="molecule type" value="Genomic_DNA"/>
</dbReference>
<dbReference type="AlphaFoldDB" id="A0AA88XDW3"/>